<dbReference type="PANTHER" id="PTHR15975:SF0">
    <property type="entry name" value="CCR4-NOT TRANSCRIPTION COMPLEX SUBUNIT 11"/>
    <property type="match status" value="1"/>
</dbReference>
<evidence type="ECO:0000256" key="6">
    <source>
        <dbReference type="ARBA" id="ARBA00023015"/>
    </source>
</evidence>
<dbReference type="AlphaFoldDB" id="A0A2U1KPU7"/>
<dbReference type="OrthoDB" id="10265389at2759"/>
<evidence type="ECO:0000256" key="3">
    <source>
        <dbReference type="ARBA" id="ARBA00008030"/>
    </source>
</evidence>
<keyword evidence="7" id="KW-0943">RNA-mediated gene silencing</keyword>
<sequence length="165" mass="18759">MKDPPATSQQEQALHELTSNPEPVDHCGLTPSKLPELVENNPSIAVEVLIKLMNSPEISEYFTVLVNMDMSINVMDVVSQLTTAGELPSEFVHSYITNCISSIKNIKDIYMQNRFARLLCVLLQSFIRNKVLNVQDLFIEVEAFCIEFQRIREAATLFRLLKTLE</sequence>
<evidence type="ECO:0000256" key="7">
    <source>
        <dbReference type="ARBA" id="ARBA00023158"/>
    </source>
</evidence>
<dbReference type="EMBL" id="PKPP01015268">
    <property type="protein sequence ID" value="PWA38789.1"/>
    <property type="molecule type" value="Genomic_DNA"/>
</dbReference>
<evidence type="ECO:0000256" key="5">
    <source>
        <dbReference type="ARBA" id="ARBA00022490"/>
    </source>
</evidence>
<dbReference type="Pfam" id="PF10155">
    <property type="entry name" value="CNOT11"/>
    <property type="match status" value="1"/>
</dbReference>
<protein>
    <recommendedName>
        <fullName evidence="4">CCR4-NOT transcription complex subunit 11</fullName>
    </recommendedName>
</protein>
<dbReference type="GO" id="GO:0005634">
    <property type="term" value="C:nucleus"/>
    <property type="evidence" value="ECO:0007669"/>
    <property type="project" value="UniProtKB-SubCell"/>
</dbReference>
<keyword evidence="6" id="KW-0805">Transcription regulation</keyword>
<reference evidence="11 12" key="1">
    <citation type="journal article" date="2018" name="Mol. Plant">
        <title>The genome of Artemisia annua provides insight into the evolution of Asteraceae family and artemisinin biosynthesis.</title>
        <authorList>
            <person name="Shen Q."/>
            <person name="Zhang L."/>
            <person name="Liao Z."/>
            <person name="Wang S."/>
            <person name="Yan T."/>
            <person name="Shi P."/>
            <person name="Liu M."/>
            <person name="Fu X."/>
            <person name="Pan Q."/>
            <person name="Wang Y."/>
            <person name="Lv Z."/>
            <person name="Lu X."/>
            <person name="Zhang F."/>
            <person name="Jiang W."/>
            <person name="Ma Y."/>
            <person name="Chen M."/>
            <person name="Hao X."/>
            <person name="Li L."/>
            <person name="Tang Y."/>
            <person name="Lv G."/>
            <person name="Zhou Y."/>
            <person name="Sun X."/>
            <person name="Brodelius P.E."/>
            <person name="Rose J.K.C."/>
            <person name="Tang K."/>
        </authorList>
    </citation>
    <scope>NUCLEOTIDE SEQUENCE [LARGE SCALE GENOMIC DNA]</scope>
    <source>
        <strain evidence="12">cv. Huhao1</strain>
        <tissue evidence="11">Leaf</tissue>
    </source>
</reference>
<dbReference type="InterPro" id="IPR019312">
    <property type="entry name" value="CNOT11"/>
</dbReference>
<dbReference type="STRING" id="35608.A0A2U1KPU7"/>
<evidence type="ECO:0000313" key="12">
    <source>
        <dbReference type="Proteomes" id="UP000245207"/>
    </source>
</evidence>
<name>A0A2U1KPU7_ARTAN</name>
<keyword evidence="5" id="KW-0963">Cytoplasm</keyword>
<evidence type="ECO:0000256" key="9">
    <source>
        <dbReference type="ARBA" id="ARBA00023242"/>
    </source>
</evidence>
<organism evidence="11 12">
    <name type="scientific">Artemisia annua</name>
    <name type="common">Sweet wormwood</name>
    <dbReference type="NCBI Taxonomy" id="35608"/>
    <lineage>
        <taxon>Eukaryota</taxon>
        <taxon>Viridiplantae</taxon>
        <taxon>Streptophyta</taxon>
        <taxon>Embryophyta</taxon>
        <taxon>Tracheophyta</taxon>
        <taxon>Spermatophyta</taxon>
        <taxon>Magnoliopsida</taxon>
        <taxon>eudicotyledons</taxon>
        <taxon>Gunneridae</taxon>
        <taxon>Pentapetalae</taxon>
        <taxon>asterids</taxon>
        <taxon>campanulids</taxon>
        <taxon>Asterales</taxon>
        <taxon>Asteraceae</taxon>
        <taxon>Asteroideae</taxon>
        <taxon>Anthemideae</taxon>
        <taxon>Artemisiinae</taxon>
        <taxon>Artemisia</taxon>
    </lineage>
</organism>
<evidence type="ECO:0000256" key="4">
    <source>
        <dbReference type="ARBA" id="ARBA00014872"/>
    </source>
</evidence>
<accession>A0A2U1KPU7</accession>
<evidence type="ECO:0000256" key="1">
    <source>
        <dbReference type="ARBA" id="ARBA00004123"/>
    </source>
</evidence>
<comment type="similarity">
    <text evidence="3">Belongs to the CNOT11 family.</text>
</comment>
<dbReference type="GO" id="GO:0005737">
    <property type="term" value="C:cytoplasm"/>
    <property type="evidence" value="ECO:0007669"/>
    <property type="project" value="UniProtKB-SubCell"/>
</dbReference>
<keyword evidence="9" id="KW-0539">Nucleus</keyword>
<dbReference type="PANTHER" id="PTHR15975">
    <property type="entry name" value="CCR4-NOT TRANSCRIPTION COMPLEX SUBUNIT 11"/>
    <property type="match status" value="1"/>
</dbReference>
<feature type="region of interest" description="Disordered" evidence="10">
    <location>
        <begin position="1"/>
        <end position="25"/>
    </location>
</feature>
<evidence type="ECO:0000313" key="11">
    <source>
        <dbReference type="EMBL" id="PWA38789.1"/>
    </source>
</evidence>
<evidence type="ECO:0000256" key="2">
    <source>
        <dbReference type="ARBA" id="ARBA00004496"/>
    </source>
</evidence>
<evidence type="ECO:0000256" key="10">
    <source>
        <dbReference type="SAM" id="MobiDB-lite"/>
    </source>
</evidence>
<gene>
    <name evidence="11" type="ORF">CTI12_AA578180</name>
</gene>
<comment type="caution">
    <text evidence="11">The sequence shown here is derived from an EMBL/GenBank/DDBJ whole genome shotgun (WGS) entry which is preliminary data.</text>
</comment>
<evidence type="ECO:0000256" key="8">
    <source>
        <dbReference type="ARBA" id="ARBA00023163"/>
    </source>
</evidence>
<dbReference type="Proteomes" id="UP000245207">
    <property type="component" value="Unassembled WGS sequence"/>
</dbReference>
<comment type="subcellular location">
    <subcellularLocation>
        <location evidence="2">Cytoplasm</location>
    </subcellularLocation>
    <subcellularLocation>
        <location evidence="1">Nucleus</location>
    </subcellularLocation>
</comment>
<dbReference type="GO" id="GO:0030014">
    <property type="term" value="C:CCR4-NOT complex"/>
    <property type="evidence" value="ECO:0007669"/>
    <property type="project" value="InterPro"/>
</dbReference>
<dbReference type="GO" id="GO:0031047">
    <property type="term" value="P:regulatory ncRNA-mediated gene silencing"/>
    <property type="evidence" value="ECO:0007669"/>
    <property type="project" value="UniProtKB-KW"/>
</dbReference>
<feature type="compositionally biased region" description="Polar residues" evidence="10">
    <location>
        <begin position="1"/>
        <end position="21"/>
    </location>
</feature>
<keyword evidence="8" id="KW-0804">Transcription</keyword>
<keyword evidence="12" id="KW-1185">Reference proteome</keyword>
<proteinExistence type="inferred from homology"/>